<dbReference type="FunFam" id="3.90.980.10:FF:000001">
    <property type="entry name" value="DNA primase"/>
    <property type="match status" value="1"/>
</dbReference>
<dbReference type="Pfam" id="PF01807">
    <property type="entry name" value="Zn_ribbon_DnaG"/>
    <property type="match status" value="1"/>
</dbReference>
<name>A0A2M7T9R2_9ACTN</name>
<dbReference type="SMART" id="SM00400">
    <property type="entry name" value="ZnF_CHCC"/>
    <property type="match status" value="1"/>
</dbReference>
<dbReference type="InterPro" id="IPR036977">
    <property type="entry name" value="DNA_primase_Znf_CHC2"/>
</dbReference>
<evidence type="ECO:0000256" key="5">
    <source>
        <dbReference type="ARBA" id="ARBA00022705"/>
    </source>
</evidence>
<keyword evidence="1 12" id="KW-0240">DNA-directed RNA polymerase</keyword>
<dbReference type="Gene3D" id="3.90.980.10">
    <property type="entry name" value="DNA primase, catalytic core, N-terminal domain"/>
    <property type="match status" value="1"/>
</dbReference>
<dbReference type="PANTHER" id="PTHR30313:SF2">
    <property type="entry name" value="DNA PRIMASE"/>
    <property type="match status" value="1"/>
</dbReference>
<dbReference type="InterPro" id="IPR037068">
    <property type="entry name" value="DNA_primase_core_N_sf"/>
</dbReference>
<comment type="domain">
    <text evidence="12">Contains an N-terminal zinc-binding domain, a central core domain that contains the primase activity, and a C-terminal DnaB-binding domain.</text>
</comment>
<dbReference type="HAMAP" id="MF_00974">
    <property type="entry name" value="DNA_primase_DnaG"/>
    <property type="match status" value="1"/>
</dbReference>
<feature type="domain" description="Toprim" evidence="15">
    <location>
        <begin position="259"/>
        <end position="340"/>
    </location>
</feature>
<comment type="subunit">
    <text evidence="12">Monomer. Interacts with DnaB.</text>
</comment>
<dbReference type="PROSITE" id="PS50880">
    <property type="entry name" value="TOPRIM"/>
    <property type="match status" value="1"/>
</dbReference>
<evidence type="ECO:0000256" key="11">
    <source>
        <dbReference type="ARBA" id="ARBA00023163"/>
    </source>
</evidence>
<comment type="caution">
    <text evidence="16">The sequence shown here is derived from an EMBL/GenBank/DDBJ whole genome shotgun (WGS) entry which is preliminary data.</text>
</comment>
<dbReference type="SMART" id="SM00493">
    <property type="entry name" value="TOPRIM"/>
    <property type="match status" value="1"/>
</dbReference>
<dbReference type="RefSeq" id="WP_286679228.1">
    <property type="nucleotide sequence ID" value="NZ_MNXI01000136.1"/>
</dbReference>
<comment type="function">
    <text evidence="12 13">RNA polymerase that catalyzes the synthesis of short RNA molecules used as primers for DNA polymerase during DNA replication.</text>
</comment>
<keyword evidence="2 12" id="KW-0639">Primosome</keyword>
<dbReference type="InterPro" id="IPR050219">
    <property type="entry name" value="DnaG_primase"/>
</dbReference>
<dbReference type="InterPro" id="IPR002694">
    <property type="entry name" value="Znf_CHC2"/>
</dbReference>
<organism evidence="16 17">
    <name type="scientific">Candidatus Aquicultor secundus</name>
    <dbReference type="NCBI Taxonomy" id="1973895"/>
    <lineage>
        <taxon>Bacteria</taxon>
        <taxon>Bacillati</taxon>
        <taxon>Actinomycetota</taxon>
        <taxon>Candidatus Aquicultoria</taxon>
        <taxon>Candidatus Aquicultorales</taxon>
        <taxon>Candidatus Aquicultoraceae</taxon>
        <taxon>Candidatus Aquicultor</taxon>
    </lineage>
</organism>
<dbReference type="Gene3D" id="3.40.1360.10">
    <property type="match status" value="1"/>
</dbReference>
<dbReference type="Pfam" id="PF08278">
    <property type="entry name" value="DnaG_DnaB_bind"/>
    <property type="match status" value="1"/>
</dbReference>
<evidence type="ECO:0000256" key="13">
    <source>
        <dbReference type="PIRNR" id="PIRNR002811"/>
    </source>
</evidence>
<evidence type="ECO:0000256" key="12">
    <source>
        <dbReference type="HAMAP-Rule" id="MF_00974"/>
    </source>
</evidence>
<gene>
    <name evidence="12" type="primary">dnaG</name>
    <name evidence="16" type="ORF">COY37_02355</name>
</gene>
<dbReference type="GO" id="GO:0000428">
    <property type="term" value="C:DNA-directed RNA polymerase complex"/>
    <property type="evidence" value="ECO:0007669"/>
    <property type="project" value="UniProtKB-KW"/>
</dbReference>
<evidence type="ECO:0000259" key="15">
    <source>
        <dbReference type="PROSITE" id="PS50880"/>
    </source>
</evidence>
<evidence type="ECO:0000256" key="1">
    <source>
        <dbReference type="ARBA" id="ARBA00022478"/>
    </source>
</evidence>
<dbReference type="GO" id="GO:0008270">
    <property type="term" value="F:zinc ion binding"/>
    <property type="evidence" value="ECO:0007669"/>
    <property type="project" value="UniProtKB-UniRule"/>
</dbReference>
<evidence type="ECO:0000256" key="4">
    <source>
        <dbReference type="ARBA" id="ARBA00022695"/>
    </source>
</evidence>
<dbReference type="GO" id="GO:0005737">
    <property type="term" value="C:cytoplasm"/>
    <property type="evidence" value="ECO:0007669"/>
    <property type="project" value="TreeGrafter"/>
</dbReference>
<comment type="similarity">
    <text evidence="12 13">Belongs to the DnaG primase family.</text>
</comment>
<reference evidence="17" key="1">
    <citation type="submission" date="2017-09" db="EMBL/GenBank/DDBJ databases">
        <title>Depth-based differentiation of microbial function through sediment-hosted aquifers and enrichment of novel symbionts in the deep terrestrial subsurface.</title>
        <authorList>
            <person name="Probst A.J."/>
            <person name="Ladd B."/>
            <person name="Jarett J.K."/>
            <person name="Geller-Mcgrath D.E."/>
            <person name="Sieber C.M.K."/>
            <person name="Emerson J.B."/>
            <person name="Anantharaman K."/>
            <person name="Thomas B.C."/>
            <person name="Malmstrom R."/>
            <person name="Stieglmeier M."/>
            <person name="Klingl A."/>
            <person name="Woyke T."/>
            <person name="Ryan C.M."/>
            <person name="Banfield J.F."/>
        </authorList>
    </citation>
    <scope>NUCLEOTIDE SEQUENCE [LARGE SCALE GENOMIC DNA]</scope>
</reference>
<keyword evidence="5 12" id="KW-0235">DNA replication</keyword>
<evidence type="ECO:0000256" key="6">
    <source>
        <dbReference type="ARBA" id="ARBA00022723"/>
    </source>
</evidence>
<keyword evidence="8 12" id="KW-0862">Zinc</keyword>
<dbReference type="NCBIfam" id="TIGR01391">
    <property type="entry name" value="dnaG"/>
    <property type="match status" value="1"/>
</dbReference>
<dbReference type="FunFam" id="3.90.580.10:FF:000001">
    <property type="entry name" value="DNA primase"/>
    <property type="match status" value="1"/>
</dbReference>
<keyword evidence="4 12" id="KW-0548">Nucleotidyltransferase</keyword>
<dbReference type="InterPro" id="IPR016136">
    <property type="entry name" value="DNA_helicase_N/primase_C"/>
</dbReference>
<keyword evidence="10 12" id="KW-0238">DNA-binding</keyword>
<evidence type="ECO:0000256" key="7">
    <source>
        <dbReference type="ARBA" id="ARBA00022771"/>
    </source>
</evidence>
<evidence type="ECO:0000313" key="16">
    <source>
        <dbReference type="EMBL" id="PIZ41415.1"/>
    </source>
</evidence>
<dbReference type="GO" id="GO:0003677">
    <property type="term" value="F:DNA binding"/>
    <property type="evidence" value="ECO:0007669"/>
    <property type="project" value="UniProtKB-KW"/>
</dbReference>
<keyword evidence="6 12" id="KW-0479">Metal-binding</keyword>
<keyword evidence="9" id="KW-0460">Magnesium</keyword>
<dbReference type="InterPro" id="IPR013264">
    <property type="entry name" value="DNAG_N"/>
</dbReference>
<dbReference type="Pfam" id="PF13662">
    <property type="entry name" value="Toprim_4"/>
    <property type="match status" value="1"/>
</dbReference>
<dbReference type="PANTHER" id="PTHR30313">
    <property type="entry name" value="DNA PRIMASE"/>
    <property type="match status" value="1"/>
</dbReference>
<comment type="catalytic activity">
    <reaction evidence="12">
        <text>ssDNA + n NTP = ssDNA/pppN(pN)n-1 hybrid + (n-1) diphosphate.</text>
        <dbReference type="EC" id="2.7.7.101"/>
    </reaction>
</comment>
<proteinExistence type="inferred from homology"/>
<evidence type="ECO:0000256" key="8">
    <source>
        <dbReference type="ARBA" id="ARBA00022833"/>
    </source>
</evidence>
<dbReference type="InterPro" id="IPR013173">
    <property type="entry name" value="DNA_primase_DnaG_DnaB-bd_dom"/>
</dbReference>
<evidence type="ECO:0000256" key="9">
    <source>
        <dbReference type="ARBA" id="ARBA00022842"/>
    </source>
</evidence>
<keyword evidence="7 12" id="KW-0863">Zinc-finger</keyword>
<dbReference type="InterPro" id="IPR006171">
    <property type="entry name" value="TOPRIM_dom"/>
</dbReference>
<dbReference type="InterPro" id="IPR006295">
    <property type="entry name" value="DNA_primase_DnaG"/>
</dbReference>
<dbReference type="Gene3D" id="3.90.580.10">
    <property type="entry name" value="Zinc finger, CHC2-type domain"/>
    <property type="match status" value="1"/>
</dbReference>
<dbReference type="SUPFAM" id="SSF57783">
    <property type="entry name" value="Zinc beta-ribbon"/>
    <property type="match status" value="1"/>
</dbReference>
<dbReference type="InterPro" id="IPR030846">
    <property type="entry name" value="DnaG_bac"/>
</dbReference>
<dbReference type="Proteomes" id="UP000230956">
    <property type="component" value="Unassembled WGS sequence"/>
</dbReference>
<dbReference type="SUPFAM" id="SSF56731">
    <property type="entry name" value="DNA primase core"/>
    <property type="match status" value="1"/>
</dbReference>
<dbReference type="Pfam" id="PF08275">
    <property type="entry name" value="DNAG_N"/>
    <property type="match status" value="1"/>
</dbReference>
<dbReference type="GO" id="GO:1990077">
    <property type="term" value="C:primosome complex"/>
    <property type="evidence" value="ECO:0007669"/>
    <property type="project" value="UniProtKB-KW"/>
</dbReference>
<evidence type="ECO:0000256" key="2">
    <source>
        <dbReference type="ARBA" id="ARBA00022515"/>
    </source>
</evidence>
<evidence type="ECO:0000256" key="10">
    <source>
        <dbReference type="ARBA" id="ARBA00023125"/>
    </source>
</evidence>
<dbReference type="AlphaFoldDB" id="A0A2M7T9R2"/>
<comment type="cofactor">
    <cofactor evidence="12 13 14">
        <name>Zn(2+)</name>
        <dbReference type="ChEBI" id="CHEBI:29105"/>
    </cofactor>
    <text evidence="12 13 14">Binds 1 zinc ion per monomer.</text>
</comment>
<keyword evidence="11 12" id="KW-0804">Transcription</keyword>
<evidence type="ECO:0000313" key="17">
    <source>
        <dbReference type="Proteomes" id="UP000230956"/>
    </source>
</evidence>
<keyword evidence="3 12" id="KW-0808">Transferase</keyword>
<dbReference type="InterPro" id="IPR034151">
    <property type="entry name" value="TOPRIM_DnaG_bac"/>
</dbReference>
<dbReference type="Pfam" id="PF10410">
    <property type="entry name" value="DnaB_bind"/>
    <property type="match status" value="1"/>
</dbReference>
<dbReference type="CDD" id="cd03364">
    <property type="entry name" value="TOPRIM_DnaG_primases"/>
    <property type="match status" value="1"/>
</dbReference>
<dbReference type="GO" id="GO:0006269">
    <property type="term" value="P:DNA replication, synthesis of primer"/>
    <property type="evidence" value="ECO:0007669"/>
    <property type="project" value="UniProtKB-UniRule"/>
</dbReference>
<dbReference type="InterPro" id="IPR019475">
    <property type="entry name" value="DNA_primase_DnaB-bd"/>
</dbReference>
<dbReference type="EC" id="2.7.7.101" evidence="12"/>
<dbReference type="GO" id="GO:0003899">
    <property type="term" value="F:DNA-directed RNA polymerase activity"/>
    <property type="evidence" value="ECO:0007669"/>
    <property type="project" value="UniProtKB-UniRule"/>
</dbReference>
<dbReference type="EMBL" id="PFNG01000059">
    <property type="protein sequence ID" value="PIZ41415.1"/>
    <property type="molecule type" value="Genomic_DNA"/>
</dbReference>
<sequence>MSDHKGRIKDEDVNAVRERSNIVDVVSDYVALKKKGRLFWGLCPFHQEKTASFKVDPAAQLFHCFGCGEGGNVFSFVMKVEHLEFPEAVGLLADRVGYELHYDTKSAPESLKKSRILEANRFASMFYQYILLKTNEGSRGRLYLKKRGLNDDVVKRYGLGLAPQAWSSVGNYLAKKGFSQAELVEAGLVIKGSKGYYDRFRARLIFPITDIRGRVIAFGGRIIDSGEPKYLNSPETPVYHKSSTLYGLHVAKNEIVRLGTVLVVEGYTDVIALAQAGISNVVATLGTAFTAEHMKLLKRFAERVILVFDADTAGIKAAESVGSYLSEFRLPKMEALRDLEEGSASGIDVRVVILPHKQDPADYIGSHSADSFRKLVDDAEPFFDFYLTREVDKYNISEIRQKEQAAVAGFKLIATLEHPASQKAYLSKIAQRLGLDEEALTVKFNAMFKRGAAVRSEAKETLLDPQEKTERIILHLALKYPEIRGKIPEEIDESYFVFPAHARLFTVLKDIGGGTFDAGVLVNIDRRLGAKATELFMIELGYEEENLSKYFEDILISLKDFHYTRQINKLKQELQFSMLKKDEAEHGAFEELMALEAKRRDLRQKGPVV</sequence>
<accession>A0A2M7T9R2</accession>
<evidence type="ECO:0000256" key="3">
    <source>
        <dbReference type="ARBA" id="ARBA00022679"/>
    </source>
</evidence>
<evidence type="ECO:0000256" key="14">
    <source>
        <dbReference type="PIRSR" id="PIRSR002811-1"/>
    </source>
</evidence>
<protein>
    <recommendedName>
        <fullName evidence="12 13">DNA primase</fullName>
        <ecNumber evidence="12">2.7.7.101</ecNumber>
    </recommendedName>
</protein>
<dbReference type="PIRSF" id="PIRSF002811">
    <property type="entry name" value="DnaG"/>
    <property type="match status" value="1"/>
</dbReference>
<dbReference type="Gene3D" id="1.10.860.10">
    <property type="entry name" value="DNAb Helicase, Chain A"/>
    <property type="match status" value="1"/>
</dbReference>
<feature type="zinc finger region" description="CHC2-type" evidence="12 14">
    <location>
        <begin position="43"/>
        <end position="67"/>
    </location>
</feature>